<protein>
    <submittedName>
        <fullName evidence="3">Uncharacterized protein</fullName>
    </submittedName>
</protein>
<accession>A0A420RJ47</accession>
<feature type="compositionally biased region" description="Pro residues" evidence="1">
    <location>
        <begin position="457"/>
        <end position="467"/>
    </location>
</feature>
<evidence type="ECO:0000256" key="2">
    <source>
        <dbReference type="SAM" id="Phobius"/>
    </source>
</evidence>
<dbReference type="VEuPathDB" id="FungiDB:FOC4_g10008054"/>
<keyword evidence="2" id="KW-0472">Membrane</keyword>
<feature type="compositionally biased region" description="Basic residues" evidence="1">
    <location>
        <begin position="43"/>
        <end position="53"/>
    </location>
</feature>
<sequence length="486" mass="54018">MAPFDEPHYLRWQRQAKRAFGATLPDWTIADDSDDYDVHIMKKRIARPRRRRSNVPTSSGEPEVMINILREPYAKRADTVDPATEKQKQDAKKEESSDSESEGDDAADSGSESESEDEDEEPKKSEDKTSDDANPINIKLPASSTNSPSVEAPSAEGSMSDSPLVEGGDGMHSNVHKILLGVGSVGGFLFLLGIGFLIWKFYSRKQSPKKPAPIDDMNFDKPSRFENLVSKVPFLGSRYGHKGWYTIEDPSYSPPSYSPPLAEKARPQSPLFMPKQSDNFLTVPSLPFGVYRTSGDRRTGVTNYDIDAVSPTSTTFVESAVEVQVVARHDPKDSLSTPYKPQQHKRIPSTTPYAYDVGRRQTGVSELSSISSGFGDGDIVVTPTTQTVQSVPSRPEPSRQPTWKSTNSVGRRDTVSTVASVDTRPRFRSVNSWVKQQNGQLRRAQRQQENSLDSDAPPVPPLAPPPEQDFRYMLQDDERPRPVEMV</sequence>
<dbReference type="Proteomes" id="UP000558688">
    <property type="component" value="Unassembled WGS sequence"/>
</dbReference>
<feature type="region of interest" description="Disordered" evidence="1">
    <location>
        <begin position="367"/>
        <end position="417"/>
    </location>
</feature>
<dbReference type="VEuPathDB" id="FungiDB:FOIG_04159"/>
<comment type="caution">
    <text evidence="3">The sequence shown here is derived from an EMBL/GenBank/DDBJ whole genome shotgun (WGS) entry which is preliminary data.</text>
</comment>
<organism evidence="3 4">
    <name type="scientific">Fusarium oxysporum</name>
    <name type="common">Fusarium vascular wilt</name>
    <dbReference type="NCBI Taxonomy" id="5507"/>
    <lineage>
        <taxon>Eukaryota</taxon>
        <taxon>Fungi</taxon>
        <taxon>Dikarya</taxon>
        <taxon>Ascomycota</taxon>
        <taxon>Pezizomycotina</taxon>
        <taxon>Sordariomycetes</taxon>
        <taxon>Hypocreomycetidae</taxon>
        <taxon>Hypocreales</taxon>
        <taxon>Nectriaceae</taxon>
        <taxon>Fusarium</taxon>
        <taxon>Fusarium oxysporum species complex</taxon>
    </lineage>
</organism>
<keyword evidence="2" id="KW-0812">Transmembrane</keyword>
<feature type="compositionally biased region" description="Acidic residues" evidence="1">
    <location>
        <begin position="97"/>
        <end position="120"/>
    </location>
</feature>
<feature type="region of interest" description="Disordered" evidence="1">
    <location>
        <begin position="43"/>
        <end position="168"/>
    </location>
</feature>
<dbReference type="VEuPathDB" id="FungiDB:FOZG_11592"/>
<feature type="region of interest" description="Disordered" evidence="1">
    <location>
        <begin position="435"/>
        <end position="470"/>
    </location>
</feature>
<evidence type="ECO:0000256" key="1">
    <source>
        <dbReference type="SAM" id="MobiDB-lite"/>
    </source>
</evidence>
<dbReference type="AlphaFoldDB" id="A0A420RJ47"/>
<feature type="compositionally biased region" description="Polar residues" evidence="1">
    <location>
        <begin position="399"/>
        <end position="417"/>
    </location>
</feature>
<dbReference type="VEuPathDB" id="FungiDB:FOC1_g10010494"/>
<reference evidence="3" key="1">
    <citation type="submission" date="2020-02" db="EMBL/GenBank/DDBJ databases">
        <title>Identification and distribution of gene clusters putatively required for synthesis of sphingolipid metabolism inhibitors in phylogenetically diverse species of the filamentous fungus Fusarium.</title>
        <authorList>
            <person name="Kim H.-S."/>
            <person name="Busman M."/>
            <person name="Brown D.W."/>
            <person name="Divon H."/>
            <person name="Uhlig S."/>
            <person name="Proctor R.H."/>
        </authorList>
    </citation>
    <scope>NUCLEOTIDE SEQUENCE [LARGE SCALE GENOMIC DNA]</scope>
    <source>
        <strain evidence="3">NRRL 39464</strain>
    </source>
</reference>
<dbReference type="OrthoDB" id="5411141at2759"/>
<proteinExistence type="predicted"/>
<dbReference type="VEuPathDB" id="FungiDB:FOMG_13764"/>
<gene>
    <name evidence="3" type="ORF">FOXYS1_2272</name>
</gene>
<evidence type="ECO:0000313" key="4">
    <source>
        <dbReference type="Proteomes" id="UP000558688"/>
    </source>
</evidence>
<evidence type="ECO:0000313" key="3">
    <source>
        <dbReference type="EMBL" id="KAF5266882.1"/>
    </source>
</evidence>
<feature type="compositionally biased region" description="Basic and acidic residues" evidence="1">
    <location>
        <begin position="72"/>
        <end position="96"/>
    </location>
</feature>
<keyword evidence="2" id="KW-1133">Transmembrane helix</keyword>
<dbReference type="VEuPathDB" id="FungiDB:HZS61_016569"/>
<dbReference type="VEuPathDB" id="FungiDB:FOXG_11508"/>
<dbReference type="EMBL" id="JAAFOW010000328">
    <property type="protein sequence ID" value="KAF5266882.1"/>
    <property type="molecule type" value="Genomic_DNA"/>
</dbReference>
<name>A0A420RJ47_FUSOX</name>
<feature type="compositionally biased region" description="Low complexity" evidence="1">
    <location>
        <begin position="368"/>
        <end position="393"/>
    </location>
</feature>
<feature type="compositionally biased region" description="Basic and acidic residues" evidence="1">
    <location>
        <begin position="121"/>
        <end position="131"/>
    </location>
</feature>
<feature type="region of interest" description="Disordered" evidence="1">
    <location>
        <begin position="331"/>
        <end position="355"/>
    </location>
</feature>
<feature type="transmembrane region" description="Helical" evidence="2">
    <location>
        <begin position="178"/>
        <end position="199"/>
    </location>
</feature>